<evidence type="ECO:0000313" key="1">
    <source>
        <dbReference type="EMBL" id="SOR76610.1"/>
    </source>
</evidence>
<name>A0A2N9AZV8_STRCX</name>
<gene>
    <name evidence="1" type="ORF">SCNRRL3882_0093</name>
</gene>
<organism evidence="1 2">
    <name type="scientific">Streptomyces chartreusis NRRL 3882</name>
    <dbReference type="NCBI Taxonomy" id="1079985"/>
    <lineage>
        <taxon>Bacteria</taxon>
        <taxon>Bacillati</taxon>
        <taxon>Actinomycetota</taxon>
        <taxon>Actinomycetes</taxon>
        <taxon>Kitasatosporales</taxon>
        <taxon>Streptomycetaceae</taxon>
        <taxon>Streptomyces</taxon>
    </lineage>
</organism>
<accession>A0A2N9AZV8</accession>
<evidence type="ECO:0000313" key="2">
    <source>
        <dbReference type="Proteomes" id="UP000235464"/>
    </source>
</evidence>
<sequence length="1529" mass="163658">MTIVERRRALLDEALATGGGAQLESLTSESARLAAATPRDLTDRACQLALLARLATLPPPGGPQLMDMMATDPALLALGRAPALTGSAAQAVAGVAAQRRAEGERVGLAEVPALRAAAGGDLPFEELAGVAHARWLATAGEERPYLERDVAVLLPARLETLVPPDGDDRQLWLRIIPDEASILRHDPTPKPVEASRVAAMWQTIHAGLTNAQRLWPFPYWLDTPVGQRAWETLCTQVGPGRAAWLARACYPKWLGDTVTVNTAQVADVPPEPNRVGGFPERLEVWLAFGEEQPILAATTQVDRAALRFDVIGTRRAGPDADPVHESDRWWVSWQAAKDVGLGVEVPLPPDRSLDDLRTLYVIGIGDEAPEVHFRARVEAGEMATLPLGAPTNAVDGAQAASLGQDPALWRRVAQDRLHQTGHAPDESILTCSLAGYGAKLPAMPLAPVVEGFDATLVRALWPALWGHQLRDLWGCVDDADGIAAWAARNLRPEGPLPPLRIDQQPYGLLPVAAMGRGGQLRWQVSADEDPLASWEPRLCQALLAMRAHWAATARGAGTAVGANTARLLDLISRDGVSAGYAYRPFLAVELWAALYGSMAPFDQQRFDDWVHSTFSPVKELLGRDPTEPPGVRQMVTGGSPEPLAIPLVVPTIWPHWFYEHDDGHIEYDENGKPVPVMTVEAGIARLLATLLEYGHRHDQVYEMWRGVLPDSLLVRLALHASVLSAAAAAQSAAGAPAPLREPLISDTSQPTVLTKLSNEYDPQASHDHPAGKVRTTVRDGLERLAKIAGWPPERQVLAQLERAFRATLDTATHRIDPWLTGMAARRLEHLRDRPESRFRLGVYGWVDGPLLGTPGPTEGGLLHAPSHAQALTAAILRDKSITEHAEEPSRPDLWSMQLDSRQIRTAEELAEEVRLGSHVHEALGRRVEHIIGVRTPQGPVVEATSRIDVLRQKYPMRTGRAELGRVCHGPDALAGLLGPNPPLGTTPEQRTELEQLQAVLDTYGDLLVAEAVHQVVSGQADRAGAAMDAAAGLTKPPTMAFTETPLDGEGLSTAAVAVIPYKPAPNDSDPAIPAARLADASVADALPALVGQATTWTWQAPHGNQITLNQLGLEPADTLSLSSEQLDDLARAALGAEPEVKLSGSGRSRHELARDVVQALGGTPLFLRDIAPSVMSSAQAEEVRTADAGVLADLRTRYTTLRDSAQRLIDELAAARAGGDASALHQALFRALRWGVTPLADDNDPRALYRLLTQDPGIVADLTPVAVILAQRAEEAMRARLNAAPAPNTEEPLGQAIAELAAPSGQLAVLSGIDAGDFAQAAGLHTEAPDPSLDTEWLTVAAAVRPRLAAVEALQLTATYAGGDFPGFTGWTSSPGDPWQTTALEDLRRRRQEAGSQRDAMPRFVAAYTVGSPAWAKGQRIAASLLDAWSETAPNSDQVTTATFGFNGPAARAQQAILLAVPSDLDAGYGARLDTPELIEVLAETRELAHARAADPDAIGSYLAAVPMTAFGATGRSQVRLETGSHFPL</sequence>
<reference evidence="2" key="1">
    <citation type="submission" date="2017-11" db="EMBL/GenBank/DDBJ databases">
        <authorList>
            <person name="Wibberg D."/>
        </authorList>
    </citation>
    <scope>NUCLEOTIDE SEQUENCE [LARGE SCALE GENOMIC DNA]</scope>
</reference>
<dbReference type="Proteomes" id="UP000235464">
    <property type="component" value="Chromosome I"/>
</dbReference>
<dbReference type="OrthoDB" id="9757728at2"/>
<proteinExistence type="predicted"/>
<keyword evidence="2" id="KW-1185">Reference proteome</keyword>
<dbReference type="RefSeq" id="WP_010042609.1">
    <property type="nucleotide sequence ID" value="NZ_LT962942.1"/>
</dbReference>
<protein>
    <submittedName>
        <fullName evidence="1">Uncharacterized protein</fullName>
    </submittedName>
</protein>
<dbReference type="EMBL" id="LT963352">
    <property type="protein sequence ID" value="SOR76610.1"/>
    <property type="molecule type" value="Genomic_DNA"/>
</dbReference>